<reference evidence="1 2" key="1">
    <citation type="journal article" date="2008" name="Nat. Biotechnol.">
        <title>Genome sequencing and analysis of the filamentous fungus Penicillium chrysogenum.</title>
        <authorList>
            <person name="van den Berg M.A."/>
            <person name="Albang R."/>
            <person name="Albermann K."/>
            <person name="Badger J.H."/>
            <person name="Daran J.-M."/>
            <person name="Driessen A.J.M."/>
            <person name="Garcia-Estrada C."/>
            <person name="Fedorova N.D."/>
            <person name="Harris D.M."/>
            <person name="Heijne W.H.M."/>
            <person name="Joardar V.S."/>
            <person name="Kiel J.A.K.W."/>
            <person name="Kovalchuk A."/>
            <person name="Martin J.F."/>
            <person name="Nierman W.C."/>
            <person name="Nijland J.G."/>
            <person name="Pronk J.T."/>
            <person name="Roubos J.A."/>
            <person name="van der Klei I.J."/>
            <person name="van Peij N.N.M.E."/>
            <person name="Veenhuis M."/>
            <person name="von Doehren H."/>
            <person name="Wagner C."/>
            <person name="Wortman J.R."/>
            <person name="Bovenberg R.A.L."/>
        </authorList>
    </citation>
    <scope>NUCLEOTIDE SEQUENCE [LARGE SCALE GENOMIC DNA]</scope>
    <source>
        <strain evidence="2">ATCC 28089 / DSM 1075 / NRRL 1951 / Wisconsin 54-1255</strain>
    </source>
</reference>
<gene>
    <name evidence="1" type="ORF">Pc12g01380</name>
    <name evidence="1" type="ORF">PCH_Pc12g01380</name>
</gene>
<dbReference type="Proteomes" id="UP000000724">
    <property type="component" value="Contig Pc00c12"/>
</dbReference>
<evidence type="ECO:0000313" key="1">
    <source>
        <dbReference type="EMBL" id="CAP79765.1"/>
    </source>
</evidence>
<proteinExistence type="predicted"/>
<dbReference type="VEuPathDB" id="FungiDB:PCH_Pc12g01380"/>
<name>B6GYS6_PENRW</name>
<evidence type="ECO:0000313" key="2">
    <source>
        <dbReference type="Proteomes" id="UP000000724"/>
    </source>
</evidence>
<dbReference type="EMBL" id="AM920427">
    <property type="protein sequence ID" value="CAP79765.1"/>
    <property type="molecule type" value="Genomic_DNA"/>
</dbReference>
<organism evidence="1 2">
    <name type="scientific">Penicillium rubens (strain ATCC 28089 / DSM 1075 / NRRL 1951 / Wisconsin 54-1255)</name>
    <name type="common">Penicillium chrysogenum</name>
    <dbReference type="NCBI Taxonomy" id="500485"/>
    <lineage>
        <taxon>Eukaryota</taxon>
        <taxon>Fungi</taxon>
        <taxon>Dikarya</taxon>
        <taxon>Ascomycota</taxon>
        <taxon>Pezizomycotina</taxon>
        <taxon>Eurotiomycetes</taxon>
        <taxon>Eurotiomycetidae</taxon>
        <taxon>Eurotiales</taxon>
        <taxon>Aspergillaceae</taxon>
        <taxon>Penicillium</taxon>
        <taxon>Penicillium chrysogenum species complex</taxon>
    </lineage>
</organism>
<accession>B6GYS6</accession>
<dbReference type="AlphaFoldDB" id="B6GYS6"/>
<dbReference type="OMA" id="MGGWRIL"/>
<sequence length="104" mass="11768">MGGWRILSRTDPYSGVAVWQQSQKFNYSLMWCAIGCDGPTHLGRYESSGEAEGYSGGDKIPIWPVVVMVPTNFVEITDYFLFFRIEKLSTEVEGKSIKVGFYIK</sequence>
<protein>
    <submittedName>
        <fullName evidence="1">Uncharacterized protein</fullName>
    </submittedName>
</protein>
<dbReference type="HOGENOM" id="CLU_2250947_0_0_1"/>
<keyword evidence="2" id="KW-1185">Reference proteome</keyword>